<dbReference type="Proteomes" id="UP001151760">
    <property type="component" value="Unassembled WGS sequence"/>
</dbReference>
<organism evidence="2 3">
    <name type="scientific">Tanacetum coccineum</name>
    <dbReference type="NCBI Taxonomy" id="301880"/>
    <lineage>
        <taxon>Eukaryota</taxon>
        <taxon>Viridiplantae</taxon>
        <taxon>Streptophyta</taxon>
        <taxon>Embryophyta</taxon>
        <taxon>Tracheophyta</taxon>
        <taxon>Spermatophyta</taxon>
        <taxon>Magnoliopsida</taxon>
        <taxon>eudicotyledons</taxon>
        <taxon>Gunneridae</taxon>
        <taxon>Pentapetalae</taxon>
        <taxon>asterids</taxon>
        <taxon>campanulids</taxon>
        <taxon>Asterales</taxon>
        <taxon>Asteraceae</taxon>
        <taxon>Asteroideae</taxon>
        <taxon>Anthemideae</taxon>
        <taxon>Anthemidinae</taxon>
        <taxon>Tanacetum</taxon>
    </lineage>
</organism>
<evidence type="ECO:0000313" key="3">
    <source>
        <dbReference type="Proteomes" id="UP001151760"/>
    </source>
</evidence>
<reference evidence="2" key="2">
    <citation type="submission" date="2022-01" db="EMBL/GenBank/DDBJ databases">
        <authorList>
            <person name="Yamashiro T."/>
            <person name="Shiraishi A."/>
            <person name="Satake H."/>
            <person name="Nakayama K."/>
        </authorList>
    </citation>
    <scope>NUCLEOTIDE SEQUENCE</scope>
</reference>
<feature type="compositionally biased region" description="Acidic residues" evidence="1">
    <location>
        <begin position="73"/>
        <end position="82"/>
    </location>
</feature>
<reference evidence="2" key="1">
    <citation type="journal article" date="2022" name="Int. J. Mol. Sci.">
        <title>Draft Genome of Tanacetum Coccineum: Genomic Comparison of Closely Related Tanacetum-Family Plants.</title>
        <authorList>
            <person name="Yamashiro T."/>
            <person name="Shiraishi A."/>
            <person name="Nakayama K."/>
            <person name="Satake H."/>
        </authorList>
    </citation>
    <scope>NUCLEOTIDE SEQUENCE</scope>
</reference>
<sequence>MDSPDTEVDWQEDLYHETEYLFVELDQAIGDVVVQNNVPQEVDIIKLFMKRLLKRSWKWLMIKMKHYFDQEVDDNSLDDEEVEQGRPSNRTKVTQKEMVKDEKAQKG</sequence>
<proteinExistence type="predicted"/>
<feature type="region of interest" description="Disordered" evidence="1">
    <location>
        <begin position="73"/>
        <end position="107"/>
    </location>
</feature>
<evidence type="ECO:0000313" key="2">
    <source>
        <dbReference type="EMBL" id="GJS59187.1"/>
    </source>
</evidence>
<evidence type="ECO:0000256" key="1">
    <source>
        <dbReference type="SAM" id="MobiDB-lite"/>
    </source>
</evidence>
<protein>
    <submittedName>
        <fullName evidence="2">Uncharacterized protein</fullName>
    </submittedName>
</protein>
<feature type="compositionally biased region" description="Basic and acidic residues" evidence="1">
    <location>
        <begin position="94"/>
        <end position="107"/>
    </location>
</feature>
<gene>
    <name evidence="2" type="ORF">Tco_0653971</name>
</gene>
<dbReference type="EMBL" id="BQNB010009132">
    <property type="protein sequence ID" value="GJS59187.1"/>
    <property type="molecule type" value="Genomic_DNA"/>
</dbReference>
<accession>A0ABQ4X205</accession>
<keyword evidence="3" id="KW-1185">Reference proteome</keyword>
<name>A0ABQ4X205_9ASTR</name>
<comment type="caution">
    <text evidence="2">The sequence shown here is derived from an EMBL/GenBank/DDBJ whole genome shotgun (WGS) entry which is preliminary data.</text>
</comment>